<dbReference type="Proteomes" id="UP000295210">
    <property type="component" value="Unassembled WGS sequence"/>
</dbReference>
<evidence type="ECO:0000313" key="1">
    <source>
        <dbReference type="EMBL" id="TCK74288.1"/>
    </source>
</evidence>
<protein>
    <submittedName>
        <fullName evidence="1">Uncharacterized protein</fullName>
    </submittedName>
</protein>
<gene>
    <name evidence="1" type="ORF">C7378_1910</name>
</gene>
<dbReference type="AlphaFoldDB" id="A0A4R1L7T7"/>
<accession>A0A4R1L7T7</accession>
<evidence type="ECO:0000313" key="2">
    <source>
        <dbReference type="Proteomes" id="UP000295210"/>
    </source>
</evidence>
<sequence>MAWTETYHCDVCGKAKNESTDWWLAWGEEFAPVPGAEPQPLLKLTPWNLLLSHDAQVKHICGARCAQTLMDRWMTASGE</sequence>
<reference evidence="1 2" key="1">
    <citation type="submission" date="2019-03" db="EMBL/GenBank/DDBJ databases">
        <title>Genomic Encyclopedia of Type Strains, Phase IV (KMG-IV): sequencing the most valuable type-strain genomes for metagenomic binning, comparative biology and taxonomic classification.</title>
        <authorList>
            <person name="Goeker M."/>
        </authorList>
    </citation>
    <scope>NUCLEOTIDE SEQUENCE [LARGE SCALE GENOMIC DNA]</scope>
    <source>
        <strain evidence="1 2">DSM 103428</strain>
    </source>
</reference>
<organism evidence="1 2">
    <name type="scientific">Acidipila rosea</name>
    <dbReference type="NCBI Taxonomy" id="768535"/>
    <lineage>
        <taxon>Bacteria</taxon>
        <taxon>Pseudomonadati</taxon>
        <taxon>Acidobacteriota</taxon>
        <taxon>Terriglobia</taxon>
        <taxon>Terriglobales</taxon>
        <taxon>Acidobacteriaceae</taxon>
        <taxon>Acidipila</taxon>
    </lineage>
</organism>
<dbReference type="RefSeq" id="WP_131995140.1">
    <property type="nucleotide sequence ID" value="NZ_SMGK01000002.1"/>
</dbReference>
<comment type="caution">
    <text evidence="1">The sequence shown here is derived from an EMBL/GenBank/DDBJ whole genome shotgun (WGS) entry which is preliminary data.</text>
</comment>
<dbReference type="EMBL" id="SMGK01000002">
    <property type="protein sequence ID" value="TCK74288.1"/>
    <property type="molecule type" value="Genomic_DNA"/>
</dbReference>
<proteinExistence type="predicted"/>
<name>A0A4R1L7T7_9BACT</name>
<dbReference type="OrthoDB" id="121987at2"/>
<keyword evidence="2" id="KW-1185">Reference proteome</keyword>